<organism evidence="2">
    <name type="scientific">uncultured methanogenic archaeon</name>
    <dbReference type="NCBI Taxonomy" id="198240"/>
    <lineage>
        <taxon>Archaea</taxon>
        <taxon>Methanobacteriati</taxon>
        <taxon>Methanobacteriota</taxon>
        <taxon>environmental samples</taxon>
    </lineage>
</organism>
<dbReference type="InterPro" id="IPR008924">
    <property type="entry name" value="Me_CoM_Rdtase_asu/bsu_C"/>
</dbReference>
<dbReference type="Pfam" id="PF02249">
    <property type="entry name" value="MCR_alpha"/>
    <property type="match status" value="1"/>
</dbReference>
<dbReference type="EMBL" id="DQ680480">
    <property type="protein sequence ID" value="ABI18448.1"/>
    <property type="molecule type" value="Genomic_DNA"/>
</dbReference>
<protein>
    <submittedName>
        <fullName evidence="2">Methyl coenzyme M reductase alpha subunit</fullName>
    </submittedName>
</protein>
<evidence type="ECO:0000313" key="2">
    <source>
        <dbReference type="EMBL" id="ABI18448.1"/>
    </source>
</evidence>
<sequence length="131" mass="14994">CGVGFTQVATAAYNDNILGRPPPTTVVGLRQRRNTRPRQGKGDQEVVNDIAPRSTLRYGTYEQYPTALESHSVFPACIRPCSSIRYLRSTGNRKHQRRPNGWYLSMLMHKEGRHVSALRLRPQDQVRFQQT</sequence>
<gene>
    <name evidence="2" type="primary">mcrA</name>
</gene>
<dbReference type="GO" id="GO:0050524">
    <property type="term" value="F:coenzyme-B sulfoethylthiotransferase activity"/>
    <property type="evidence" value="ECO:0007669"/>
    <property type="project" value="InterPro"/>
</dbReference>
<reference evidence="2" key="1">
    <citation type="submission" date="2006-06" db="EMBL/GenBank/DDBJ databases">
        <title>Molecular characterization of the methanogenic community of an acidic bog and an anaerobic digester treating municipal wastewater sludge.</title>
        <authorList>
            <person name="Steinberg L.M."/>
            <person name="Speers A."/>
            <person name="Regan J.M."/>
        </authorList>
    </citation>
    <scope>NUCLEOTIDE SEQUENCE</scope>
</reference>
<dbReference type="Gene3D" id="1.20.840.10">
    <property type="entry name" value="Methyl-coenzyme M reductase, alpha/beta subunit, C-terminal"/>
    <property type="match status" value="1"/>
</dbReference>
<name>A1XW10_9EURY</name>
<evidence type="ECO:0000259" key="1">
    <source>
        <dbReference type="Pfam" id="PF02249"/>
    </source>
</evidence>
<proteinExistence type="predicted"/>
<feature type="domain" description="Methyl-coenzyme M reductase alpha subunit C-terminal" evidence="1">
    <location>
        <begin position="2"/>
        <end position="112"/>
    </location>
</feature>
<dbReference type="GO" id="GO:0015948">
    <property type="term" value="P:methanogenesis"/>
    <property type="evidence" value="ECO:0007669"/>
    <property type="project" value="InterPro"/>
</dbReference>
<dbReference type="AlphaFoldDB" id="A1XW10"/>
<dbReference type="InterPro" id="IPR009047">
    <property type="entry name" value="Me_CoM_Rdtase_asu_C"/>
</dbReference>
<accession>A1XW10</accession>
<feature type="non-terminal residue" evidence="2">
    <location>
        <position position="131"/>
    </location>
</feature>
<feature type="non-terminal residue" evidence="2">
    <location>
        <position position="1"/>
    </location>
</feature>
<dbReference type="SUPFAM" id="SSF48081">
    <property type="entry name" value="Methyl-coenzyme M reductase alpha and beta chain C-terminal domain"/>
    <property type="match status" value="1"/>
</dbReference>